<reference evidence="2" key="1">
    <citation type="journal article" date="2019" name="Int. J. Syst. Evol. Microbiol.">
        <title>The Global Catalogue of Microorganisms (GCM) 10K type strain sequencing project: providing services to taxonomists for standard genome sequencing and annotation.</title>
        <authorList>
            <consortium name="The Broad Institute Genomics Platform"/>
            <consortium name="The Broad Institute Genome Sequencing Center for Infectious Disease"/>
            <person name="Wu L."/>
            <person name="Ma J."/>
        </authorList>
    </citation>
    <scope>NUCLEOTIDE SEQUENCE [LARGE SCALE GENOMIC DNA]</scope>
    <source>
        <strain evidence="2">CGMCC 1.15928</strain>
    </source>
</reference>
<dbReference type="EMBL" id="BMKF01000002">
    <property type="protein sequence ID" value="GGB72930.1"/>
    <property type="molecule type" value="Genomic_DNA"/>
</dbReference>
<proteinExistence type="predicted"/>
<accession>A0ABQ1JML8</accession>
<gene>
    <name evidence="1" type="ORF">GCM10011503_21980</name>
</gene>
<keyword evidence="2" id="KW-1185">Reference proteome</keyword>
<name>A0ABQ1JML8_9PROT</name>
<protein>
    <submittedName>
        <fullName evidence="1">Uncharacterized protein</fullName>
    </submittedName>
</protein>
<sequence length="236" mass="24782">MRLAGSIILGTLPVAEAAAEIGYFSEAIVSSSVIDRGEQIGGPSLEIAIGADVAVGAGEVYAAVYRLTPFGQDQEAFADEFDYTVGYAWEGEGYAADVSANWLTYPGIGDEPSLELAGEIGFDAPLNPTLAGFYDAEFEDYGLEVTAGPEWDAGNWTSYLIGRLGFVEPGDGSETRSYGGVEIGTLRPVGDRAEIGGFARFEVANQDSFADRIENGQIVDVTDSGLAVGAFIVASF</sequence>
<comment type="caution">
    <text evidence="1">The sequence shown here is derived from an EMBL/GenBank/DDBJ whole genome shotgun (WGS) entry which is preliminary data.</text>
</comment>
<dbReference type="Proteomes" id="UP000628854">
    <property type="component" value="Unassembled WGS sequence"/>
</dbReference>
<evidence type="ECO:0000313" key="1">
    <source>
        <dbReference type="EMBL" id="GGB72930.1"/>
    </source>
</evidence>
<evidence type="ECO:0000313" key="2">
    <source>
        <dbReference type="Proteomes" id="UP000628854"/>
    </source>
</evidence>
<organism evidence="1 2">
    <name type="scientific">Henriciella pelagia</name>
    <dbReference type="NCBI Taxonomy" id="1977912"/>
    <lineage>
        <taxon>Bacteria</taxon>
        <taxon>Pseudomonadati</taxon>
        <taxon>Pseudomonadota</taxon>
        <taxon>Alphaproteobacteria</taxon>
        <taxon>Hyphomonadales</taxon>
        <taxon>Hyphomonadaceae</taxon>
        <taxon>Henriciella</taxon>
    </lineage>
</organism>